<dbReference type="InterPro" id="IPR036259">
    <property type="entry name" value="MFS_trans_sf"/>
</dbReference>
<dbReference type="PRINTS" id="PR00171">
    <property type="entry name" value="SUGRTRNSPORT"/>
</dbReference>
<comment type="caution">
    <text evidence="8">The sequence shown here is derived from an EMBL/GenBank/DDBJ whole genome shotgun (WGS) entry which is preliminary data.</text>
</comment>
<dbReference type="InterPro" id="IPR003663">
    <property type="entry name" value="Sugar/inositol_transpt"/>
</dbReference>
<sequence>MTGGSPSPGAVRHGQDTKVSLFALILGLTCGYDATAMAGALLLVTDHFELTTTQQGSLYAATAAGWIVGALLGSRLVNTLGRRRTLLGLTLLYLVATGLAATAGNPLWLGAGRFGQGTAIGIAIVTTPIFIAESATTRARGRIAVLYQVATSVGIAMGYFGGYFLTDSGQWRLMLAIPGVLALAAALWLLGLPETNRWRQLRQEREAGSAVSRPAGAVRGIVGPRYRKLTFFVVTLGFFVQATGINAMVFFSPRIFQHIGYTDDFGLLVLPGFVQLAGAAAALVCALTIDRFGRRPVLLTGTALMGLGHALLVIGFVAHSPGVVGFLGLIAFIVGFNSGFGSLVWIFAAEGFPDHLRGAGASVMLLTNLTTNLFVAQFFLDVLNAIGGLLTFLVLLAITALAWIFVFFVAPETKGRSLDEVQSYWEAGRRWPATDDTHAAAS</sequence>
<evidence type="ECO:0000313" key="9">
    <source>
        <dbReference type="Proteomes" id="UP001595645"/>
    </source>
</evidence>
<keyword evidence="5 6" id="KW-0472">Membrane</keyword>
<evidence type="ECO:0000313" key="8">
    <source>
        <dbReference type="EMBL" id="MFC3454911.1"/>
    </source>
</evidence>
<dbReference type="PANTHER" id="PTHR48020">
    <property type="entry name" value="PROTON MYO-INOSITOL COTRANSPORTER"/>
    <property type="match status" value="1"/>
</dbReference>
<feature type="transmembrane region" description="Helical" evidence="6">
    <location>
        <begin position="56"/>
        <end position="74"/>
    </location>
</feature>
<protein>
    <submittedName>
        <fullName evidence="8">MFS transporter</fullName>
    </submittedName>
</protein>
<evidence type="ECO:0000256" key="1">
    <source>
        <dbReference type="ARBA" id="ARBA00004651"/>
    </source>
</evidence>
<name>A0ABV7P8Y4_9PSEU</name>
<feature type="transmembrane region" description="Helical" evidence="6">
    <location>
        <begin position="171"/>
        <end position="192"/>
    </location>
</feature>
<dbReference type="Proteomes" id="UP001595645">
    <property type="component" value="Unassembled WGS sequence"/>
</dbReference>
<evidence type="ECO:0000256" key="6">
    <source>
        <dbReference type="SAM" id="Phobius"/>
    </source>
</evidence>
<dbReference type="PANTHER" id="PTHR48020:SF12">
    <property type="entry name" value="PROTON MYO-INOSITOL COTRANSPORTER"/>
    <property type="match status" value="1"/>
</dbReference>
<evidence type="ECO:0000259" key="7">
    <source>
        <dbReference type="PROSITE" id="PS50850"/>
    </source>
</evidence>
<dbReference type="InterPro" id="IPR020846">
    <property type="entry name" value="MFS_dom"/>
</dbReference>
<feature type="transmembrane region" description="Helical" evidence="6">
    <location>
        <begin position="386"/>
        <end position="410"/>
    </location>
</feature>
<evidence type="ECO:0000256" key="5">
    <source>
        <dbReference type="ARBA" id="ARBA00023136"/>
    </source>
</evidence>
<evidence type="ECO:0000256" key="4">
    <source>
        <dbReference type="ARBA" id="ARBA00022989"/>
    </source>
</evidence>
<dbReference type="InterPro" id="IPR005828">
    <property type="entry name" value="MFS_sugar_transport-like"/>
</dbReference>
<feature type="transmembrane region" description="Helical" evidence="6">
    <location>
        <begin position="144"/>
        <end position="165"/>
    </location>
</feature>
<gene>
    <name evidence="8" type="ORF">ACFOSH_36220</name>
</gene>
<feature type="transmembrane region" description="Helical" evidence="6">
    <location>
        <begin position="359"/>
        <end position="380"/>
    </location>
</feature>
<organism evidence="8 9">
    <name type="scientific">Amycolatopsis speibonae</name>
    <dbReference type="NCBI Taxonomy" id="1450224"/>
    <lineage>
        <taxon>Bacteria</taxon>
        <taxon>Bacillati</taxon>
        <taxon>Actinomycetota</taxon>
        <taxon>Actinomycetes</taxon>
        <taxon>Pseudonocardiales</taxon>
        <taxon>Pseudonocardiaceae</taxon>
        <taxon>Amycolatopsis</taxon>
    </lineage>
</organism>
<feature type="transmembrane region" description="Helical" evidence="6">
    <location>
        <begin position="86"/>
        <end position="108"/>
    </location>
</feature>
<keyword evidence="2" id="KW-0813">Transport</keyword>
<keyword evidence="4 6" id="KW-1133">Transmembrane helix</keyword>
<feature type="transmembrane region" description="Helical" evidence="6">
    <location>
        <begin position="229"/>
        <end position="253"/>
    </location>
</feature>
<feature type="transmembrane region" description="Helical" evidence="6">
    <location>
        <begin position="114"/>
        <end position="132"/>
    </location>
</feature>
<accession>A0ABV7P8Y4</accession>
<evidence type="ECO:0000256" key="2">
    <source>
        <dbReference type="ARBA" id="ARBA00022448"/>
    </source>
</evidence>
<dbReference type="EMBL" id="JBHRWK010000076">
    <property type="protein sequence ID" value="MFC3454911.1"/>
    <property type="molecule type" value="Genomic_DNA"/>
</dbReference>
<dbReference type="SUPFAM" id="SSF103473">
    <property type="entry name" value="MFS general substrate transporter"/>
    <property type="match status" value="1"/>
</dbReference>
<dbReference type="RefSeq" id="WP_378244858.1">
    <property type="nucleotide sequence ID" value="NZ_JBHRWK010000076.1"/>
</dbReference>
<comment type="subcellular location">
    <subcellularLocation>
        <location evidence="1">Cell membrane</location>
        <topology evidence="1">Multi-pass membrane protein</topology>
    </subcellularLocation>
</comment>
<feature type="domain" description="Major facilitator superfamily (MFS) profile" evidence="7">
    <location>
        <begin position="19"/>
        <end position="414"/>
    </location>
</feature>
<dbReference type="Gene3D" id="1.20.1250.20">
    <property type="entry name" value="MFS general substrate transporter like domains"/>
    <property type="match status" value="2"/>
</dbReference>
<proteinExistence type="predicted"/>
<feature type="transmembrane region" description="Helical" evidence="6">
    <location>
        <begin position="296"/>
        <end position="318"/>
    </location>
</feature>
<dbReference type="Pfam" id="PF00083">
    <property type="entry name" value="Sugar_tr"/>
    <property type="match status" value="2"/>
</dbReference>
<dbReference type="PROSITE" id="PS50850">
    <property type="entry name" value="MFS"/>
    <property type="match status" value="1"/>
</dbReference>
<keyword evidence="9" id="KW-1185">Reference proteome</keyword>
<evidence type="ECO:0000256" key="3">
    <source>
        <dbReference type="ARBA" id="ARBA00022692"/>
    </source>
</evidence>
<feature type="transmembrane region" description="Helical" evidence="6">
    <location>
        <begin position="324"/>
        <end position="347"/>
    </location>
</feature>
<keyword evidence="3 6" id="KW-0812">Transmembrane</keyword>
<reference evidence="9" key="1">
    <citation type="journal article" date="2019" name="Int. J. Syst. Evol. Microbiol.">
        <title>The Global Catalogue of Microorganisms (GCM) 10K type strain sequencing project: providing services to taxonomists for standard genome sequencing and annotation.</title>
        <authorList>
            <consortium name="The Broad Institute Genomics Platform"/>
            <consortium name="The Broad Institute Genome Sequencing Center for Infectious Disease"/>
            <person name="Wu L."/>
            <person name="Ma J."/>
        </authorList>
    </citation>
    <scope>NUCLEOTIDE SEQUENCE [LARGE SCALE GENOMIC DNA]</scope>
    <source>
        <strain evidence="9">CGMCC 4.7676</strain>
    </source>
</reference>
<dbReference type="InterPro" id="IPR050814">
    <property type="entry name" value="Myo-inositol_Transporter"/>
</dbReference>
<feature type="transmembrane region" description="Helical" evidence="6">
    <location>
        <begin position="265"/>
        <end position="289"/>
    </location>
</feature>
<feature type="transmembrane region" description="Helical" evidence="6">
    <location>
        <begin position="21"/>
        <end position="44"/>
    </location>
</feature>